<sequence>MKILIVGAGGIGGYFGARLMETGQDVTFLVRERRKAQLEKTELHVESVNGNMQAAPKLITAKEKAGPYDLIVLTTKSYQLQGAIDDIRPFAGESSMILPLLNGISHIDRLVEAFGEERVLGGLCFIETTLDENGKVVQTSPMNQLVYGERSGEKTERILEVEKAFSGTKAEFMLSENIGQDMWHKYLFITAMSGITAAMASPIGPIRTLESGKRTIAALLGELVAVMKAMDAPVRETIAEEQLEKIMSLGPDMKSSMQRDMEKGQPIEADHLQGHLLEKAKAHNVAVPVLETIYTKLKLYEMNSQNI</sequence>
<dbReference type="RefSeq" id="WP_204892724.1">
    <property type="nucleotide sequence ID" value="NZ_JBHUFW010000012.1"/>
</dbReference>
<dbReference type="Gene3D" id="3.40.50.720">
    <property type="entry name" value="NAD(P)-binding Rossmann-like Domain"/>
    <property type="match status" value="1"/>
</dbReference>
<name>A0ABW4QLN9_9BACL</name>
<dbReference type="Proteomes" id="UP001597273">
    <property type="component" value="Unassembled WGS sequence"/>
</dbReference>
<proteinExistence type="inferred from homology"/>
<evidence type="ECO:0000259" key="6">
    <source>
        <dbReference type="Pfam" id="PF08546"/>
    </source>
</evidence>
<keyword evidence="3 4" id="KW-0560">Oxidoreductase</keyword>
<organism evidence="7 8">
    <name type="scientific">Planococcus chinensis</name>
    <dbReference type="NCBI Taxonomy" id="272917"/>
    <lineage>
        <taxon>Bacteria</taxon>
        <taxon>Bacillati</taxon>
        <taxon>Bacillota</taxon>
        <taxon>Bacilli</taxon>
        <taxon>Bacillales</taxon>
        <taxon>Caryophanaceae</taxon>
        <taxon>Planococcus</taxon>
    </lineage>
</organism>
<dbReference type="InterPro" id="IPR013752">
    <property type="entry name" value="KPA_reductase"/>
</dbReference>
<dbReference type="Pfam" id="PF02558">
    <property type="entry name" value="ApbA"/>
    <property type="match status" value="1"/>
</dbReference>
<comment type="similarity">
    <text evidence="1 4">Belongs to the ketopantoate reductase family.</text>
</comment>
<dbReference type="NCBIfam" id="TIGR00745">
    <property type="entry name" value="apbA_panE"/>
    <property type="match status" value="1"/>
</dbReference>
<dbReference type="InterPro" id="IPR013332">
    <property type="entry name" value="KPR_N"/>
</dbReference>
<comment type="catalytic activity">
    <reaction evidence="4">
        <text>(R)-pantoate + NADP(+) = 2-dehydropantoate + NADPH + H(+)</text>
        <dbReference type="Rhea" id="RHEA:16233"/>
        <dbReference type="ChEBI" id="CHEBI:11561"/>
        <dbReference type="ChEBI" id="CHEBI:15378"/>
        <dbReference type="ChEBI" id="CHEBI:15980"/>
        <dbReference type="ChEBI" id="CHEBI:57783"/>
        <dbReference type="ChEBI" id="CHEBI:58349"/>
        <dbReference type="EC" id="1.1.1.169"/>
    </reaction>
</comment>
<comment type="caution">
    <text evidence="7">The sequence shown here is derived from an EMBL/GenBank/DDBJ whole genome shotgun (WGS) entry which is preliminary data.</text>
</comment>
<comment type="pathway">
    <text evidence="4">Cofactor biosynthesis; (R)-pantothenate biosynthesis; (R)-pantoate from 3-methyl-2-oxobutanoate: step 2/2.</text>
</comment>
<evidence type="ECO:0000259" key="5">
    <source>
        <dbReference type="Pfam" id="PF02558"/>
    </source>
</evidence>
<keyword evidence="2 4" id="KW-0521">NADP</keyword>
<dbReference type="Gene3D" id="1.10.1040.10">
    <property type="entry name" value="N-(1-d-carboxylethyl)-l-norvaline Dehydrogenase, domain 2"/>
    <property type="match status" value="1"/>
</dbReference>
<feature type="domain" description="Ketopantoate reductase N-terminal" evidence="5">
    <location>
        <begin position="3"/>
        <end position="150"/>
    </location>
</feature>
<dbReference type="SUPFAM" id="SSF48179">
    <property type="entry name" value="6-phosphogluconate dehydrogenase C-terminal domain-like"/>
    <property type="match status" value="1"/>
</dbReference>
<dbReference type="Pfam" id="PF08546">
    <property type="entry name" value="ApbA_C"/>
    <property type="match status" value="1"/>
</dbReference>
<dbReference type="PANTHER" id="PTHR21708">
    <property type="entry name" value="PROBABLE 2-DEHYDROPANTOATE 2-REDUCTASE"/>
    <property type="match status" value="1"/>
</dbReference>
<keyword evidence="8" id="KW-1185">Reference proteome</keyword>
<accession>A0ABW4QLN9</accession>
<dbReference type="InterPro" id="IPR051402">
    <property type="entry name" value="KPR-Related"/>
</dbReference>
<reference evidence="8" key="1">
    <citation type="journal article" date="2019" name="Int. J. Syst. Evol. Microbiol.">
        <title>The Global Catalogue of Microorganisms (GCM) 10K type strain sequencing project: providing services to taxonomists for standard genome sequencing and annotation.</title>
        <authorList>
            <consortium name="The Broad Institute Genomics Platform"/>
            <consortium name="The Broad Institute Genome Sequencing Center for Infectious Disease"/>
            <person name="Wu L."/>
            <person name="Ma J."/>
        </authorList>
    </citation>
    <scope>NUCLEOTIDE SEQUENCE [LARGE SCALE GENOMIC DNA]</scope>
    <source>
        <strain evidence="8">CGMCC 1.15475</strain>
    </source>
</reference>
<evidence type="ECO:0000256" key="2">
    <source>
        <dbReference type="ARBA" id="ARBA00022857"/>
    </source>
</evidence>
<evidence type="ECO:0000256" key="3">
    <source>
        <dbReference type="ARBA" id="ARBA00023002"/>
    </source>
</evidence>
<dbReference type="EMBL" id="JBHUFW010000012">
    <property type="protein sequence ID" value="MFD1864505.1"/>
    <property type="molecule type" value="Genomic_DNA"/>
</dbReference>
<dbReference type="SUPFAM" id="SSF51735">
    <property type="entry name" value="NAD(P)-binding Rossmann-fold domains"/>
    <property type="match status" value="1"/>
</dbReference>
<protein>
    <recommendedName>
        <fullName evidence="4">2-dehydropantoate 2-reductase</fullName>
        <ecNumber evidence="4">1.1.1.169</ecNumber>
    </recommendedName>
    <alternativeName>
        <fullName evidence="4">Ketopantoate reductase</fullName>
    </alternativeName>
</protein>
<comment type="function">
    <text evidence="4">Catalyzes the NADPH-dependent reduction of ketopantoate into pantoic acid.</text>
</comment>
<evidence type="ECO:0000256" key="1">
    <source>
        <dbReference type="ARBA" id="ARBA00007870"/>
    </source>
</evidence>
<gene>
    <name evidence="7" type="ORF">ACFSDB_16500</name>
</gene>
<dbReference type="InterPro" id="IPR013328">
    <property type="entry name" value="6PGD_dom2"/>
</dbReference>
<dbReference type="InterPro" id="IPR003710">
    <property type="entry name" value="ApbA"/>
</dbReference>
<dbReference type="EC" id="1.1.1.169" evidence="4"/>
<evidence type="ECO:0000256" key="4">
    <source>
        <dbReference type="RuleBase" id="RU362068"/>
    </source>
</evidence>
<feature type="domain" description="Ketopantoate reductase C-terminal" evidence="6">
    <location>
        <begin position="177"/>
        <end position="301"/>
    </location>
</feature>
<evidence type="ECO:0000313" key="8">
    <source>
        <dbReference type="Proteomes" id="UP001597273"/>
    </source>
</evidence>
<dbReference type="InterPro" id="IPR008927">
    <property type="entry name" value="6-PGluconate_DH-like_C_sf"/>
</dbReference>
<dbReference type="PANTHER" id="PTHR21708:SF26">
    <property type="entry name" value="2-DEHYDROPANTOATE 2-REDUCTASE"/>
    <property type="match status" value="1"/>
</dbReference>
<dbReference type="InterPro" id="IPR036291">
    <property type="entry name" value="NAD(P)-bd_dom_sf"/>
</dbReference>
<evidence type="ECO:0000313" key="7">
    <source>
        <dbReference type="EMBL" id="MFD1864505.1"/>
    </source>
</evidence>
<keyword evidence="4" id="KW-0566">Pantothenate biosynthesis</keyword>